<sequence length="356" mass="38921">MDKEIPSHRWSISPLITSHLHLYFDMLSLLSFFLLIHVYLTYGAPTTKEPTFTVETKLLQAAINCPQTSQVAQDSVVLIVPGTGEQASSFFRKTLGQLLEKNKYHPCYLDVPNDSVGDMQINAEYVSYAIHSLFRSSNSKIRVVAHSQGCTNVQWALTFWSDRRKEVASFVALGPAWDGTEIAGLVNRVRASLTGGKMVASVLQQTTGSHLLQALKDHGGTKMLVPTTTVMTNTDEIVLPYESGNMAGATNIVLQSKNLCPHRLVDHFTLVTDAISQYAMLNAFEKGGSGMTDLEALEKNKETLCANKLPQFTSVSAGISFTTQSLMSAIQTVVTGKGKSTIVTEEPPLMPYAKAK</sequence>
<keyword evidence="1" id="KW-1133">Transmembrane helix</keyword>
<dbReference type="PANTHER" id="PTHR37574:SF1">
    <property type="entry name" value="LIPASE B"/>
    <property type="match status" value="1"/>
</dbReference>
<organism evidence="2 3">
    <name type="scientific">Gymnopus androsaceus JB14</name>
    <dbReference type="NCBI Taxonomy" id="1447944"/>
    <lineage>
        <taxon>Eukaryota</taxon>
        <taxon>Fungi</taxon>
        <taxon>Dikarya</taxon>
        <taxon>Basidiomycota</taxon>
        <taxon>Agaricomycotina</taxon>
        <taxon>Agaricomycetes</taxon>
        <taxon>Agaricomycetidae</taxon>
        <taxon>Agaricales</taxon>
        <taxon>Marasmiineae</taxon>
        <taxon>Omphalotaceae</taxon>
        <taxon>Gymnopus</taxon>
    </lineage>
</organism>
<dbReference type="Proteomes" id="UP000799118">
    <property type="component" value="Unassembled WGS sequence"/>
</dbReference>
<reference evidence="2" key="1">
    <citation type="journal article" date="2019" name="Environ. Microbiol.">
        <title>Fungal ecological strategies reflected in gene transcription - a case study of two litter decomposers.</title>
        <authorList>
            <person name="Barbi F."/>
            <person name="Kohler A."/>
            <person name="Barry K."/>
            <person name="Baskaran P."/>
            <person name="Daum C."/>
            <person name="Fauchery L."/>
            <person name="Ihrmark K."/>
            <person name="Kuo A."/>
            <person name="LaButti K."/>
            <person name="Lipzen A."/>
            <person name="Morin E."/>
            <person name="Grigoriev I.V."/>
            <person name="Henrissat B."/>
            <person name="Lindahl B."/>
            <person name="Martin F."/>
        </authorList>
    </citation>
    <scope>NUCLEOTIDE SEQUENCE</scope>
    <source>
        <strain evidence="2">JB14</strain>
    </source>
</reference>
<dbReference type="InterPro" id="IPR029058">
    <property type="entry name" value="AB_hydrolase_fold"/>
</dbReference>
<dbReference type="OrthoDB" id="4605274at2759"/>
<dbReference type="Gene3D" id="3.40.50.1820">
    <property type="entry name" value="alpha/beta hydrolase"/>
    <property type="match status" value="1"/>
</dbReference>
<dbReference type="AlphaFoldDB" id="A0A6A4IFX6"/>
<keyword evidence="1" id="KW-0472">Membrane</keyword>
<gene>
    <name evidence="2" type="ORF">BT96DRAFT_848082</name>
</gene>
<dbReference type="EMBL" id="ML769387">
    <property type="protein sequence ID" value="KAE9409479.1"/>
    <property type="molecule type" value="Genomic_DNA"/>
</dbReference>
<proteinExistence type="predicted"/>
<feature type="transmembrane region" description="Helical" evidence="1">
    <location>
        <begin position="20"/>
        <end position="40"/>
    </location>
</feature>
<protein>
    <submittedName>
        <fullName evidence="2">Alpha/beta-hydrolase</fullName>
    </submittedName>
</protein>
<keyword evidence="1" id="KW-0812">Transmembrane</keyword>
<dbReference type="PANTHER" id="PTHR37574">
    <property type="entry name" value="LIPASE B"/>
    <property type="match status" value="1"/>
</dbReference>
<evidence type="ECO:0000313" key="3">
    <source>
        <dbReference type="Proteomes" id="UP000799118"/>
    </source>
</evidence>
<dbReference type="SUPFAM" id="SSF53474">
    <property type="entry name" value="alpha/beta-Hydrolases"/>
    <property type="match status" value="1"/>
</dbReference>
<evidence type="ECO:0000256" key="1">
    <source>
        <dbReference type="SAM" id="Phobius"/>
    </source>
</evidence>
<dbReference type="InterPro" id="IPR053228">
    <property type="entry name" value="Stereospecific_Lipase"/>
</dbReference>
<keyword evidence="3" id="KW-1185">Reference proteome</keyword>
<accession>A0A6A4IFX6</accession>
<name>A0A6A4IFX6_9AGAR</name>
<evidence type="ECO:0000313" key="2">
    <source>
        <dbReference type="EMBL" id="KAE9409479.1"/>
    </source>
</evidence>